<sequence>MTNKLIIGNWKMNGSRASIKALLAEIVAAEVAPGCEVVVCAPSPYLAMCAHILSGSGVRLGAQDLSAHESGAYTGEVSASMLREFGCHYVLIGHSERRTYHHENDAAVACKTVRALEAGLIPVVCVGETPHERESGQTEAVLSQQVLALTTALSSSQLTQIVIAYEPVWAIGTGHSASADTAQQAHATIRRYLNAPCSILYGGSVKPDNAAQLLAMPDIDGALIGGASLNAKAFLTIAHACLDVDKPC</sequence>
<evidence type="ECO:0000256" key="1">
    <source>
        <dbReference type="ARBA" id="ARBA00004680"/>
    </source>
</evidence>
<feature type="binding site" evidence="8">
    <location>
        <begin position="9"/>
        <end position="11"/>
    </location>
    <ligand>
        <name>substrate</name>
    </ligand>
</feature>
<dbReference type="InterPro" id="IPR022896">
    <property type="entry name" value="TrioseP_Isoase_bac/euk"/>
</dbReference>
<dbReference type="GO" id="GO:0019563">
    <property type="term" value="P:glycerol catabolic process"/>
    <property type="evidence" value="ECO:0007669"/>
    <property type="project" value="TreeGrafter"/>
</dbReference>
<dbReference type="EC" id="5.3.1.1" evidence="8 9"/>
<dbReference type="Gene3D" id="3.20.20.70">
    <property type="entry name" value="Aldolase class I"/>
    <property type="match status" value="1"/>
</dbReference>
<dbReference type="UniPathway" id="UPA00109">
    <property type="reaction ID" value="UER00189"/>
</dbReference>
<evidence type="ECO:0000313" key="10">
    <source>
        <dbReference type="EMBL" id="SHN30365.1"/>
    </source>
</evidence>
<dbReference type="InterPro" id="IPR020861">
    <property type="entry name" value="Triosephosphate_isomerase_AS"/>
</dbReference>
<dbReference type="PANTHER" id="PTHR21139:SF42">
    <property type="entry name" value="TRIOSEPHOSPHATE ISOMERASE"/>
    <property type="match status" value="1"/>
</dbReference>
<dbReference type="FunFam" id="3.20.20.70:FF:000016">
    <property type="entry name" value="Triosephosphate isomerase"/>
    <property type="match status" value="1"/>
</dbReference>
<dbReference type="Proteomes" id="UP000184339">
    <property type="component" value="Unassembled WGS sequence"/>
</dbReference>
<feature type="binding site" evidence="8">
    <location>
        <position position="204"/>
    </location>
    <ligand>
        <name>substrate</name>
    </ligand>
</feature>
<comment type="pathway">
    <text evidence="8 9">Carbohydrate biosynthesis; gluconeogenesis.</text>
</comment>
<dbReference type="GO" id="GO:0046166">
    <property type="term" value="P:glyceraldehyde-3-phosphate biosynthetic process"/>
    <property type="evidence" value="ECO:0007669"/>
    <property type="project" value="TreeGrafter"/>
</dbReference>
<dbReference type="PANTHER" id="PTHR21139">
    <property type="entry name" value="TRIOSEPHOSPHATE ISOMERASE"/>
    <property type="match status" value="1"/>
</dbReference>
<reference evidence="11" key="1">
    <citation type="submission" date="2016-11" db="EMBL/GenBank/DDBJ databases">
        <authorList>
            <person name="Varghese N."/>
            <person name="Submissions S."/>
        </authorList>
    </citation>
    <scope>NUCLEOTIDE SEQUENCE [LARGE SCALE GENOMIC DNA]</scope>
    <source>
        <strain evidence="11">Sac-22</strain>
    </source>
</reference>
<dbReference type="GO" id="GO:0004807">
    <property type="term" value="F:triose-phosphate isomerase activity"/>
    <property type="evidence" value="ECO:0007669"/>
    <property type="project" value="UniProtKB-UniRule"/>
</dbReference>
<dbReference type="GO" id="GO:0006096">
    <property type="term" value="P:glycolytic process"/>
    <property type="evidence" value="ECO:0007669"/>
    <property type="project" value="UniProtKB-UniRule"/>
</dbReference>
<evidence type="ECO:0000256" key="9">
    <source>
        <dbReference type="RuleBase" id="RU363013"/>
    </source>
</evidence>
<dbReference type="RefSeq" id="WP_139260613.1">
    <property type="nucleotide sequence ID" value="NZ_FRCX01000007.1"/>
</dbReference>
<gene>
    <name evidence="8" type="primary">tpiA</name>
    <name evidence="10" type="ORF">SAMN05192549_10762</name>
</gene>
<comment type="function">
    <text evidence="8">Involved in the gluconeogenesis. Catalyzes stereospecifically the conversion of dihydroxyacetone phosphate (DHAP) to D-glyceraldehyde-3-phosphate (G3P).</text>
</comment>
<name>A0A1M7QHY2_9BURK</name>
<keyword evidence="11" id="KW-1185">Reference proteome</keyword>
<evidence type="ECO:0000313" key="11">
    <source>
        <dbReference type="Proteomes" id="UP000184339"/>
    </source>
</evidence>
<dbReference type="Pfam" id="PF00121">
    <property type="entry name" value="TIM"/>
    <property type="match status" value="1"/>
</dbReference>
<dbReference type="AlphaFoldDB" id="A0A1M7QHY2"/>
<dbReference type="OrthoDB" id="9809429at2"/>
<comment type="similarity">
    <text evidence="3 8 9">Belongs to the triosephosphate isomerase family.</text>
</comment>
<keyword evidence="5 8" id="KW-0963">Cytoplasm</keyword>
<dbReference type="STRING" id="551987.SAMN05192549_10762"/>
<dbReference type="PROSITE" id="PS51440">
    <property type="entry name" value="TIM_2"/>
    <property type="match status" value="1"/>
</dbReference>
<comment type="pathway">
    <text evidence="1 8 9">Carbohydrate degradation; glycolysis; D-glyceraldehyde 3-phosphate from glycerone phosphate: step 1/1.</text>
</comment>
<organism evidence="10 11">
    <name type="scientific">Duganella sacchari</name>
    <dbReference type="NCBI Taxonomy" id="551987"/>
    <lineage>
        <taxon>Bacteria</taxon>
        <taxon>Pseudomonadati</taxon>
        <taxon>Pseudomonadota</taxon>
        <taxon>Betaproteobacteria</taxon>
        <taxon>Burkholderiales</taxon>
        <taxon>Oxalobacteraceae</taxon>
        <taxon>Telluria group</taxon>
        <taxon>Duganella</taxon>
    </lineage>
</organism>
<keyword evidence="4 8" id="KW-0312">Gluconeogenesis</keyword>
<dbReference type="InterPro" id="IPR035990">
    <property type="entry name" value="TIM_sf"/>
</dbReference>
<protein>
    <recommendedName>
        <fullName evidence="8 9">Triosephosphate isomerase</fullName>
        <shortName evidence="8">TIM</shortName>
        <shortName evidence="8">TPI</shortName>
        <ecNumber evidence="8 9">5.3.1.1</ecNumber>
    </recommendedName>
    <alternativeName>
        <fullName evidence="8">Triose-phosphate isomerase</fullName>
    </alternativeName>
</protein>
<evidence type="ECO:0000256" key="3">
    <source>
        <dbReference type="ARBA" id="ARBA00007422"/>
    </source>
</evidence>
<dbReference type="PROSITE" id="PS00171">
    <property type="entry name" value="TIM_1"/>
    <property type="match status" value="1"/>
</dbReference>
<feature type="binding site" evidence="8">
    <location>
        <position position="172"/>
    </location>
    <ligand>
        <name>substrate</name>
    </ligand>
</feature>
<dbReference type="EMBL" id="FRCX01000007">
    <property type="protein sequence ID" value="SHN30365.1"/>
    <property type="molecule type" value="Genomic_DNA"/>
</dbReference>
<evidence type="ECO:0000256" key="4">
    <source>
        <dbReference type="ARBA" id="ARBA00022432"/>
    </source>
</evidence>
<evidence type="ECO:0000256" key="6">
    <source>
        <dbReference type="ARBA" id="ARBA00023152"/>
    </source>
</evidence>
<feature type="binding site" evidence="8">
    <location>
        <begin position="225"/>
        <end position="226"/>
    </location>
    <ligand>
        <name>substrate</name>
    </ligand>
</feature>
<evidence type="ECO:0000256" key="2">
    <source>
        <dbReference type="ARBA" id="ARBA00004939"/>
    </source>
</evidence>
<dbReference type="GO" id="GO:0005829">
    <property type="term" value="C:cytosol"/>
    <property type="evidence" value="ECO:0007669"/>
    <property type="project" value="TreeGrafter"/>
</dbReference>
<dbReference type="GO" id="GO:0006094">
    <property type="term" value="P:gluconeogenesis"/>
    <property type="evidence" value="ECO:0007669"/>
    <property type="project" value="UniProtKB-UniRule"/>
</dbReference>
<dbReference type="CDD" id="cd00311">
    <property type="entry name" value="TIM"/>
    <property type="match status" value="1"/>
</dbReference>
<feature type="active site" description="Proton acceptor" evidence="8">
    <location>
        <position position="166"/>
    </location>
</feature>
<accession>A0A1M7QHY2</accession>
<dbReference type="InterPro" id="IPR000652">
    <property type="entry name" value="Triosephosphate_isomerase"/>
</dbReference>
<dbReference type="NCBIfam" id="TIGR00419">
    <property type="entry name" value="tim"/>
    <property type="match status" value="1"/>
</dbReference>
<comment type="pathway">
    <text evidence="2">Carbohydrate metabolism; erythritol degradation.</text>
</comment>
<evidence type="ECO:0000256" key="7">
    <source>
        <dbReference type="ARBA" id="ARBA00023235"/>
    </source>
</evidence>
<keyword evidence="6 8" id="KW-0324">Glycolysis</keyword>
<dbReference type="UniPathway" id="UPA00138"/>
<proteinExistence type="inferred from homology"/>
<evidence type="ECO:0000256" key="8">
    <source>
        <dbReference type="HAMAP-Rule" id="MF_00147"/>
    </source>
</evidence>
<comment type="subunit">
    <text evidence="8 9">Homodimer.</text>
</comment>
<dbReference type="HAMAP" id="MF_00147_B">
    <property type="entry name" value="TIM_B"/>
    <property type="match status" value="1"/>
</dbReference>
<feature type="active site" description="Electrophile" evidence="8">
    <location>
        <position position="94"/>
    </location>
</feature>
<keyword evidence="7 8" id="KW-0413">Isomerase</keyword>
<dbReference type="SUPFAM" id="SSF51351">
    <property type="entry name" value="Triosephosphate isomerase (TIM)"/>
    <property type="match status" value="1"/>
</dbReference>
<dbReference type="InterPro" id="IPR013785">
    <property type="entry name" value="Aldolase_TIM"/>
</dbReference>
<evidence type="ECO:0000256" key="5">
    <source>
        <dbReference type="ARBA" id="ARBA00022490"/>
    </source>
</evidence>
<comment type="subcellular location">
    <subcellularLocation>
        <location evidence="8 9">Cytoplasm</location>
    </subcellularLocation>
</comment>
<comment type="catalytic activity">
    <reaction evidence="8 9">
        <text>D-glyceraldehyde 3-phosphate = dihydroxyacetone phosphate</text>
        <dbReference type="Rhea" id="RHEA:18585"/>
        <dbReference type="ChEBI" id="CHEBI:57642"/>
        <dbReference type="ChEBI" id="CHEBI:59776"/>
        <dbReference type="EC" id="5.3.1.1"/>
    </reaction>
</comment>